<proteinExistence type="predicted"/>
<evidence type="ECO:0008006" key="2">
    <source>
        <dbReference type="Google" id="ProtNLM"/>
    </source>
</evidence>
<reference evidence="1" key="1">
    <citation type="journal article" date="2020" name="Nature">
        <title>Giant virus diversity and host interactions through global metagenomics.</title>
        <authorList>
            <person name="Schulz F."/>
            <person name="Roux S."/>
            <person name="Paez-Espino D."/>
            <person name="Jungbluth S."/>
            <person name="Walsh D.A."/>
            <person name="Denef V.J."/>
            <person name="McMahon K.D."/>
            <person name="Konstantinidis K.T."/>
            <person name="Eloe-Fadrosh E.A."/>
            <person name="Kyrpides N.C."/>
            <person name="Woyke T."/>
        </authorList>
    </citation>
    <scope>NUCLEOTIDE SEQUENCE</scope>
    <source>
        <strain evidence="1">GVMAG-M-3300009155-2</strain>
    </source>
</reference>
<organism evidence="1">
    <name type="scientific">viral metagenome</name>
    <dbReference type="NCBI Taxonomy" id="1070528"/>
    <lineage>
        <taxon>unclassified sequences</taxon>
        <taxon>metagenomes</taxon>
        <taxon>organismal metagenomes</taxon>
    </lineage>
</organism>
<dbReference type="EMBL" id="MN738920">
    <property type="protein sequence ID" value="QHT31456.1"/>
    <property type="molecule type" value="Genomic_DNA"/>
</dbReference>
<name>A0A6C0EQI8_9ZZZZ</name>
<protein>
    <recommendedName>
        <fullName evidence="2">Hedgehog/Intein (Hint) domain-containing protein</fullName>
    </recommendedName>
</protein>
<dbReference type="SUPFAM" id="SSF49373">
    <property type="entry name" value="Invasin/intimin cell-adhesion fragments"/>
    <property type="match status" value="1"/>
</dbReference>
<dbReference type="InterPro" id="IPR008964">
    <property type="entry name" value="Invasin/intimin_cell_adhesion"/>
</dbReference>
<evidence type="ECO:0000313" key="1">
    <source>
        <dbReference type="EMBL" id="QHT31456.1"/>
    </source>
</evidence>
<dbReference type="Gene3D" id="2.60.40.1080">
    <property type="match status" value="1"/>
</dbReference>
<dbReference type="AlphaFoldDB" id="A0A6C0EQI8"/>
<accession>A0A6C0EQI8</accession>
<sequence>MKLLLIDSNVIDIQIVIMSCLSDVKYVIFDYNTDTLLSLKNKISSLDIHNFTNIGIFQSNESNSGYKLINSFKNGILEMGSLLDPSFDSWDDFKLLLEYFKNTYKISYLDMMQCNIYNNDDWKRVINYLSNACQININTSDGLTGTPNSFDPTANWILEYTNSQKINTNLIGLYFSNEIENYKYILGGGGPNSNQTIHSFALPTPYITTSTPSYQLNTYSYDSTTNTTLSDIPVTFSSTSSLVSINSSNIISFLSSGTASITANAQSLPSNVTGKTYNSSTLTQNITIYKNEDISLNLPIPTIVHLSDGSFNLSACSIPNDTANNVTFTSSDPTCISISIPIRDTSNNSISKATILKRGNITITGSMLANNSTMYAPSSNIIQNVQIIGFSQTIVFSPISSGLKYGDPPVTLIASAGGGAVTYNSSDPTIISIVGTTATINKEGTVTITASQTGNDTYEPAPNVTQIVTIATSSSGVPPLISSNPISPSCFPEKTPIHCDQGNIDIDKINPKIHTINKKKILAVTKSIYNTKTIVCIEKDALYKNVPSKNTLVTYEHKVFYNGMMINAGELIGLNDKIYLKKNKYQVVYNVLLEKYSKMIVNNLIVDTLHPNTKLAKLYERHNYELDTEYEEMLYKTSKLYYSTNKTL</sequence>